<accession>A0A098GJI7</accession>
<evidence type="ECO:0000259" key="7">
    <source>
        <dbReference type="Pfam" id="PF01709"/>
    </source>
</evidence>
<comment type="similarity">
    <text evidence="1 6">Belongs to the TACO1 family.</text>
</comment>
<dbReference type="GO" id="GO:0005737">
    <property type="term" value="C:cytoplasm"/>
    <property type="evidence" value="ECO:0007669"/>
    <property type="project" value="UniProtKB-SubCell"/>
</dbReference>
<keyword evidence="5 6" id="KW-0804">Transcription</keyword>
<dbReference type="GO" id="GO:0006355">
    <property type="term" value="P:regulation of DNA-templated transcription"/>
    <property type="evidence" value="ECO:0007669"/>
    <property type="project" value="UniProtKB-UniRule"/>
</dbReference>
<dbReference type="FunFam" id="1.10.10.200:FF:000002">
    <property type="entry name" value="Probable transcriptional regulatory protein CLM62_37755"/>
    <property type="match status" value="1"/>
</dbReference>
<evidence type="ECO:0000256" key="2">
    <source>
        <dbReference type="ARBA" id="ARBA00022490"/>
    </source>
</evidence>
<dbReference type="Gene3D" id="3.30.70.980">
    <property type="match status" value="2"/>
</dbReference>
<keyword evidence="4 6" id="KW-0238">DNA-binding</keyword>
<dbReference type="HAMAP" id="MF_00693">
    <property type="entry name" value="Transcrip_reg_TACO1"/>
    <property type="match status" value="1"/>
</dbReference>
<sequence length="245" mass="27051">MAGHSQFANIKHRKGAQDAKRAKLFTKLRKEIIVAARSGSPVPELNPNLRSAIASAKAFNLPKDRIEAAIRSAQGNEADDSYEEITYEGYGPGSVAIVVHALSNNRNRTAGELRHIFTRHGGKLGERGSISYLFDHVGLIVYGAAQVGSFDVIFDEATSLGAIDLEEHDNGEEKEYHVICQVEDFGRIRDALYEKFSDGVTARLSWRPKQKVKPASDEASAKLISFLNDLDDNDDVQYVEGDFEL</sequence>
<dbReference type="GO" id="GO:0003677">
    <property type="term" value="F:DNA binding"/>
    <property type="evidence" value="ECO:0007669"/>
    <property type="project" value="UniProtKB-UniRule"/>
</dbReference>
<evidence type="ECO:0000256" key="5">
    <source>
        <dbReference type="ARBA" id="ARBA00023163"/>
    </source>
</evidence>
<dbReference type="OMA" id="AQWKVKH"/>
<evidence type="ECO:0000256" key="6">
    <source>
        <dbReference type="HAMAP-Rule" id="MF_00693"/>
    </source>
</evidence>
<evidence type="ECO:0000313" key="10">
    <source>
        <dbReference type="Proteomes" id="UP000055047"/>
    </source>
</evidence>
<dbReference type="PANTHER" id="PTHR12532">
    <property type="entry name" value="TRANSLATIONAL ACTIVATOR OF CYTOCHROME C OXIDASE 1"/>
    <property type="match status" value="1"/>
</dbReference>
<keyword evidence="3 6" id="KW-0805">Transcription regulation</keyword>
<dbReference type="RefSeq" id="WP_011450601.1">
    <property type="nucleotide sequence ID" value="NZ_CCXQ01000133.1"/>
</dbReference>
<dbReference type="NCBIfam" id="NF009044">
    <property type="entry name" value="PRK12378.1"/>
    <property type="match status" value="1"/>
</dbReference>
<dbReference type="Proteomes" id="UP000055047">
    <property type="component" value="Unassembled WGS sequence"/>
</dbReference>
<dbReference type="InterPro" id="IPR017856">
    <property type="entry name" value="Integrase-like_N"/>
</dbReference>
<dbReference type="AlphaFoldDB" id="A0A098GJI7"/>
<feature type="domain" description="TACO1/YebC-like second and third" evidence="7">
    <location>
        <begin position="82"/>
        <end position="239"/>
    </location>
</feature>
<dbReference type="NCBIfam" id="TIGR01033">
    <property type="entry name" value="YebC/PmpR family DNA-binding transcriptional regulator"/>
    <property type="match status" value="1"/>
</dbReference>
<dbReference type="Gene3D" id="1.10.10.200">
    <property type="match status" value="1"/>
</dbReference>
<evidence type="ECO:0000259" key="8">
    <source>
        <dbReference type="Pfam" id="PF20772"/>
    </source>
</evidence>
<reference evidence="9 10" key="1">
    <citation type="submission" date="2014-09" db="EMBL/GenBank/DDBJ databases">
        <authorList>
            <person name="Loux Valentin"/>
            <person name="Dugat Thibaut"/>
        </authorList>
    </citation>
    <scope>NUCLEOTIDE SEQUENCE [LARGE SCALE GENOMIC DNA]</scope>
    <source>
        <strain evidence="9 10">BOV-10_179</strain>
    </source>
</reference>
<name>A0A098GJI7_ANAPH</name>
<dbReference type="EMBL" id="CCXQ01000133">
    <property type="protein sequence ID" value="CEH11184.1"/>
    <property type="molecule type" value="Genomic_DNA"/>
</dbReference>
<dbReference type="InterPro" id="IPR029072">
    <property type="entry name" value="YebC-like"/>
</dbReference>
<dbReference type="Pfam" id="PF01709">
    <property type="entry name" value="Transcrip_reg"/>
    <property type="match status" value="1"/>
</dbReference>
<evidence type="ECO:0000256" key="4">
    <source>
        <dbReference type="ARBA" id="ARBA00023125"/>
    </source>
</evidence>
<proteinExistence type="inferred from homology"/>
<dbReference type="PANTHER" id="PTHR12532:SF11">
    <property type="match status" value="1"/>
</dbReference>
<organism evidence="9 10">
    <name type="scientific">Anaplasma phagocytophilum</name>
    <name type="common">Ehrlichia phagocytophila</name>
    <dbReference type="NCBI Taxonomy" id="948"/>
    <lineage>
        <taxon>Bacteria</taxon>
        <taxon>Pseudomonadati</taxon>
        <taxon>Pseudomonadota</taxon>
        <taxon>Alphaproteobacteria</taxon>
        <taxon>Rickettsiales</taxon>
        <taxon>Anaplasmataceae</taxon>
        <taxon>Anaplasma</taxon>
        <taxon>phagocytophilum group</taxon>
    </lineage>
</organism>
<comment type="subcellular location">
    <subcellularLocation>
        <location evidence="6">Cytoplasm</location>
    </subcellularLocation>
</comment>
<dbReference type="SUPFAM" id="SSF75625">
    <property type="entry name" value="YebC-like"/>
    <property type="match status" value="1"/>
</dbReference>
<dbReference type="InterPro" id="IPR026564">
    <property type="entry name" value="Transcrip_reg_TACO1-like_dom3"/>
</dbReference>
<keyword evidence="2 6" id="KW-0963">Cytoplasm</keyword>
<gene>
    <name evidence="9" type="ORF">ANAPHAGO_00005</name>
</gene>
<evidence type="ECO:0000256" key="3">
    <source>
        <dbReference type="ARBA" id="ARBA00023015"/>
    </source>
</evidence>
<dbReference type="InterPro" id="IPR049083">
    <property type="entry name" value="TACO1_YebC_N"/>
</dbReference>
<protein>
    <recommendedName>
        <fullName evidence="6">Probable transcriptional regulatory protein ANAPHAGO_00005</fullName>
    </recommendedName>
</protein>
<evidence type="ECO:0000313" key="9">
    <source>
        <dbReference type="EMBL" id="CEH11184.1"/>
    </source>
</evidence>
<evidence type="ECO:0000256" key="1">
    <source>
        <dbReference type="ARBA" id="ARBA00008724"/>
    </source>
</evidence>
<dbReference type="NCBIfam" id="NF001030">
    <property type="entry name" value="PRK00110.1"/>
    <property type="match status" value="1"/>
</dbReference>
<dbReference type="InterPro" id="IPR048300">
    <property type="entry name" value="TACO1_YebC-like_2nd/3rd_dom"/>
</dbReference>
<dbReference type="InterPro" id="IPR002876">
    <property type="entry name" value="Transcrip_reg_TACO1-like"/>
</dbReference>
<feature type="domain" description="TACO1/YebC-like N-terminal" evidence="8">
    <location>
        <begin position="5"/>
        <end position="76"/>
    </location>
</feature>
<dbReference type="Pfam" id="PF20772">
    <property type="entry name" value="TACO1_YebC_N"/>
    <property type="match status" value="1"/>
</dbReference>
<dbReference type="SMR" id="A0A098GJI7"/>